<reference evidence="1" key="1">
    <citation type="submission" date="2020-05" db="EMBL/GenBank/DDBJ databases">
        <authorList>
            <person name="Chiriac C."/>
            <person name="Salcher M."/>
            <person name="Ghai R."/>
            <person name="Kavagutti S V."/>
        </authorList>
    </citation>
    <scope>NUCLEOTIDE SEQUENCE</scope>
</reference>
<organism evidence="1">
    <name type="scientific">freshwater metagenome</name>
    <dbReference type="NCBI Taxonomy" id="449393"/>
    <lineage>
        <taxon>unclassified sequences</taxon>
        <taxon>metagenomes</taxon>
        <taxon>ecological metagenomes</taxon>
    </lineage>
</organism>
<evidence type="ECO:0000313" key="1">
    <source>
        <dbReference type="EMBL" id="CAB4932372.1"/>
    </source>
</evidence>
<proteinExistence type="predicted"/>
<protein>
    <submittedName>
        <fullName evidence="1">Unannotated protein</fullName>
    </submittedName>
</protein>
<sequence length="326" mass="33618">MTRHLLERGAGRRHELARRVVHLVVAAEEARIVVGHVLFDRGDRDQLLGPDQAVQQLGVVHHLVLAAHLRVLVAERVEAVRAGDDDLATRFLDTLEHGVQGLDVLHRELLEQELVAGTTGGVTGAGLLRAEHHELHAGGREEFGDGLGGLLGAVLVGAGAADPEEVLVVLETLGVLTEDGDVELELGDPVGAGGGVLAPGVALVFQVLEQAGELLRELGLDEDLVATHVEDVVDVFDVDGALLHARTAVGAAPQHLGVDDAAEATVVEGGLADQGTLGLVPGGLRDLVQLGLVRLAVGVDQADLVTAHVLAATGQQVGGLGVAVVA</sequence>
<dbReference type="AlphaFoldDB" id="A0A6J7IPW7"/>
<accession>A0A6J7IPW7</accession>
<dbReference type="EMBL" id="CAFBLX010000492">
    <property type="protein sequence ID" value="CAB4932372.1"/>
    <property type="molecule type" value="Genomic_DNA"/>
</dbReference>
<name>A0A6J7IPW7_9ZZZZ</name>
<gene>
    <name evidence="1" type="ORF">UFOPK3472_04164</name>
</gene>